<feature type="coiled-coil region" evidence="6">
    <location>
        <begin position="64"/>
        <end position="91"/>
    </location>
</feature>
<dbReference type="GO" id="GO:0005737">
    <property type="term" value="C:cytoplasm"/>
    <property type="evidence" value="ECO:0007669"/>
    <property type="project" value="UniProtKB-SubCell"/>
</dbReference>
<dbReference type="AlphaFoldDB" id="A0A4R6WMC6"/>
<name>A0A4R6WMC6_9SPHI</name>
<dbReference type="Proteomes" id="UP000295292">
    <property type="component" value="Unassembled WGS sequence"/>
</dbReference>
<evidence type="ECO:0000256" key="3">
    <source>
        <dbReference type="HAMAP-Rule" id="MF_01151"/>
    </source>
</evidence>
<dbReference type="HAMAP" id="MF_01151">
    <property type="entry name" value="GrpE"/>
    <property type="match status" value="1"/>
</dbReference>
<dbReference type="CDD" id="cd00446">
    <property type="entry name" value="GrpE"/>
    <property type="match status" value="1"/>
</dbReference>
<comment type="subunit">
    <text evidence="3">Homodimer.</text>
</comment>
<dbReference type="Pfam" id="PF01025">
    <property type="entry name" value="GrpE"/>
    <property type="match status" value="1"/>
</dbReference>
<evidence type="ECO:0000256" key="4">
    <source>
        <dbReference type="RuleBase" id="RU000639"/>
    </source>
</evidence>
<keyword evidence="3" id="KW-0963">Cytoplasm</keyword>
<protein>
    <recommendedName>
        <fullName evidence="3 4">Protein GrpE</fullName>
    </recommendedName>
    <alternativeName>
        <fullName evidence="3">HSP-70 cofactor</fullName>
    </alternativeName>
</protein>
<evidence type="ECO:0000256" key="6">
    <source>
        <dbReference type="SAM" id="Coils"/>
    </source>
</evidence>
<comment type="caution">
    <text evidence="7">The sequence shown here is derived from an EMBL/GenBank/DDBJ whole genome shotgun (WGS) entry which is preliminary data.</text>
</comment>
<evidence type="ECO:0000256" key="1">
    <source>
        <dbReference type="ARBA" id="ARBA00009054"/>
    </source>
</evidence>
<comment type="similarity">
    <text evidence="1 3 5">Belongs to the GrpE family.</text>
</comment>
<dbReference type="GO" id="GO:0042803">
    <property type="term" value="F:protein homodimerization activity"/>
    <property type="evidence" value="ECO:0007669"/>
    <property type="project" value="InterPro"/>
</dbReference>
<dbReference type="InterPro" id="IPR009012">
    <property type="entry name" value="GrpE_head"/>
</dbReference>
<dbReference type="InterPro" id="IPR000740">
    <property type="entry name" value="GrpE"/>
</dbReference>
<keyword evidence="3 4" id="KW-0346">Stress response</keyword>
<dbReference type="PANTHER" id="PTHR21237">
    <property type="entry name" value="GRPE PROTEIN"/>
    <property type="match status" value="1"/>
</dbReference>
<dbReference type="GO" id="GO:0006457">
    <property type="term" value="P:protein folding"/>
    <property type="evidence" value="ECO:0007669"/>
    <property type="project" value="InterPro"/>
</dbReference>
<sequence length="210" mass="24035">MYLLQNTDKVSDIFIMANFLNTLRQLLKQIKTRWMMNEQEHIQDEDNLAQDNTVQNEAEELSIEESLTNQLAEANDKYARLFAEFDNYKKRTSKERVELIQTAGQGVISKLLPVLDDFDRALAAMANAQDVESIKQGIELVNNKFKKLLENEGLKEMETNGQPFDADFQEAITSIPAPSEDLKNKVIDTVEKGYFLNDKVIRFAKVVIGQ</sequence>
<dbReference type="GO" id="GO:0051087">
    <property type="term" value="F:protein-folding chaperone binding"/>
    <property type="evidence" value="ECO:0007669"/>
    <property type="project" value="InterPro"/>
</dbReference>
<reference evidence="7 8" key="1">
    <citation type="submission" date="2019-03" db="EMBL/GenBank/DDBJ databases">
        <title>Genomic Encyclopedia of Archaeal and Bacterial Type Strains, Phase II (KMG-II): from individual species to whole genera.</title>
        <authorList>
            <person name="Goeker M."/>
        </authorList>
    </citation>
    <scope>NUCLEOTIDE SEQUENCE [LARGE SCALE GENOMIC DNA]</scope>
    <source>
        <strain evidence="7 8">DSM 28353</strain>
    </source>
</reference>
<evidence type="ECO:0000313" key="8">
    <source>
        <dbReference type="Proteomes" id="UP000295292"/>
    </source>
</evidence>
<dbReference type="PRINTS" id="PR00773">
    <property type="entry name" value="GRPEPROTEIN"/>
</dbReference>
<organism evidence="7 8">
    <name type="scientific">Sphingobacterium yanglingense</name>
    <dbReference type="NCBI Taxonomy" id="1437280"/>
    <lineage>
        <taxon>Bacteria</taxon>
        <taxon>Pseudomonadati</taxon>
        <taxon>Bacteroidota</taxon>
        <taxon>Sphingobacteriia</taxon>
        <taxon>Sphingobacteriales</taxon>
        <taxon>Sphingobacteriaceae</taxon>
        <taxon>Sphingobacterium</taxon>
    </lineage>
</organism>
<keyword evidence="6" id="KW-0175">Coiled coil</keyword>
<gene>
    <name evidence="3" type="primary">grpE</name>
    <name evidence="7" type="ORF">CLV99_2590</name>
</gene>
<dbReference type="SUPFAM" id="SSF58014">
    <property type="entry name" value="Coiled-coil domain of nucleotide exchange factor GrpE"/>
    <property type="match status" value="1"/>
</dbReference>
<dbReference type="PANTHER" id="PTHR21237:SF23">
    <property type="entry name" value="GRPE PROTEIN HOMOLOG, MITOCHONDRIAL"/>
    <property type="match status" value="1"/>
</dbReference>
<comment type="function">
    <text evidence="3 4">Participates actively in the response to hyperosmotic and heat shock by preventing the aggregation of stress-denatured proteins, in association with DnaK and GrpE. It is the nucleotide exchange factor for DnaK and may function as a thermosensor. Unfolded proteins bind initially to DnaJ; upon interaction with the DnaJ-bound protein, DnaK hydrolyzes its bound ATP, resulting in the formation of a stable complex. GrpE releases ADP from DnaK; ATP binding to DnaK triggers the release of the substrate protein, thus completing the reaction cycle. Several rounds of ATP-dependent interactions between DnaJ, DnaK and GrpE are required for fully efficient folding.</text>
</comment>
<proteinExistence type="inferred from homology"/>
<evidence type="ECO:0000256" key="2">
    <source>
        <dbReference type="ARBA" id="ARBA00023186"/>
    </source>
</evidence>
<dbReference type="GO" id="GO:0000774">
    <property type="term" value="F:adenyl-nucleotide exchange factor activity"/>
    <property type="evidence" value="ECO:0007669"/>
    <property type="project" value="InterPro"/>
</dbReference>
<dbReference type="InterPro" id="IPR013805">
    <property type="entry name" value="GrpE_CC"/>
</dbReference>
<evidence type="ECO:0000256" key="5">
    <source>
        <dbReference type="RuleBase" id="RU004478"/>
    </source>
</evidence>
<dbReference type="EMBL" id="SNYV01000014">
    <property type="protein sequence ID" value="TDQ77191.1"/>
    <property type="molecule type" value="Genomic_DNA"/>
</dbReference>
<keyword evidence="2 3" id="KW-0143">Chaperone</keyword>
<dbReference type="Gene3D" id="3.90.20.20">
    <property type="match status" value="1"/>
</dbReference>
<dbReference type="SUPFAM" id="SSF51064">
    <property type="entry name" value="Head domain of nucleotide exchange factor GrpE"/>
    <property type="match status" value="1"/>
</dbReference>
<accession>A0A4R6WMC6</accession>
<comment type="subcellular location">
    <subcellularLocation>
        <location evidence="3">Cytoplasm</location>
    </subcellularLocation>
</comment>
<keyword evidence="8" id="KW-1185">Reference proteome</keyword>
<dbReference type="PROSITE" id="PS01071">
    <property type="entry name" value="GRPE"/>
    <property type="match status" value="1"/>
</dbReference>
<evidence type="ECO:0000313" key="7">
    <source>
        <dbReference type="EMBL" id="TDQ77191.1"/>
    </source>
</evidence>
<dbReference type="Gene3D" id="2.30.22.10">
    <property type="entry name" value="Head domain of nucleotide exchange factor GrpE"/>
    <property type="match status" value="1"/>
</dbReference>
<dbReference type="GO" id="GO:0051082">
    <property type="term" value="F:unfolded protein binding"/>
    <property type="evidence" value="ECO:0007669"/>
    <property type="project" value="TreeGrafter"/>
</dbReference>